<organism evidence="1">
    <name type="scientific">uncultured Rubrobacteraceae bacterium</name>
    <dbReference type="NCBI Taxonomy" id="349277"/>
    <lineage>
        <taxon>Bacteria</taxon>
        <taxon>Bacillati</taxon>
        <taxon>Actinomycetota</taxon>
        <taxon>Rubrobacteria</taxon>
        <taxon>Rubrobacterales</taxon>
        <taxon>Rubrobacteraceae</taxon>
        <taxon>environmental samples</taxon>
    </lineage>
</organism>
<reference evidence="1" key="1">
    <citation type="submission" date="2020-02" db="EMBL/GenBank/DDBJ databases">
        <authorList>
            <person name="Meier V. D."/>
        </authorList>
    </citation>
    <scope>NUCLEOTIDE SEQUENCE</scope>
    <source>
        <strain evidence="1">AVDCRST_MAG28</strain>
    </source>
</reference>
<proteinExistence type="predicted"/>
<accession>A0A6J4Q8P1</accession>
<sequence length="95" mass="10593">MGRGETEVTSEALIGAVNEAYCWLRAVTGTLARAACPLAGYLRRIRPDNDEATLETNNERTTHLCLNGLLEHRHARREVNRLRLTIPLVVEGRLG</sequence>
<protein>
    <submittedName>
        <fullName evidence="1">Uncharacterized protein</fullName>
    </submittedName>
</protein>
<dbReference type="AlphaFoldDB" id="A0A6J4Q8P1"/>
<gene>
    <name evidence="1" type="ORF">AVDCRST_MAG28-16</name>
</gene>
<evidence type="ECO:0000313" key="1">
    <source>
        <dbReference type="EMBL" id="CAA9436707.1"/>
    </source>
</evidence>
<name>A0A6J4Q8P1_9ACTN</name>
<dbReference type="EMBL" id="CADCVE010000004">
    <property type="protein sequence ID" value="CAA9436707.1"/>
    <property type="molecule type" value="Genomic_DNA"/>
</dbReference>